<dbReference type="InterPro" id="IPR001765">
    <property type="entry name" value="Carbonic_anhydrase"/>
</dbReference>
<evidence type="ECO:0000313" key="11">
    <source>
        <dbReference type="Proteomes" id="UP001163823"/>
    </source>
</evidence>
<keyword evidence="4" id="KW-0702">S-nitrosylation</keyword>
<proteinExistence type="inferred from homology"/>
<dbReference type="KEGG" id="qsa:O6P43_022719"/>
<evidence type="ECO:0000313" key="10">
    <source>
        <dbReference type="EMBL" id="KAJ7956248.1"/>
    </source>
</evidence>
<feature type="binding site" evidence="8">
    <location>
        <position position="100"/>
    </location>
    <ligand>
        <name>Zn(2+)</name>
        <dbReference type="ChEBI" id="CHEBI:29105"/>
    </ligand>
</feature>
<dbReference type="CDD" id="cd00884">
    <property type="entry name" value="beta_CA_cladeB"/>
    <property type="match status" value="1"/>
</dbReference>
<keyword evidence="8" id="KW-0479">Metal-binding</keyword>
<dbReference type="PANTHER" id="PTHR11002">
    <property type="entry name" value="CARBONIC ANHYDRASE"/>
    <property type="match status" value="1"/>
</dbReference>
<evidence type="ECO:0000256" key="9">
    <source>
        <dbReference type="RuleBase" id="RU003956"/>
    </source>
</evidence>
<dbReference type="InterPro" id="IPR036874">
    <property type="entry name" value="Carbonic_anhydrase_sf"/>
</dbReference>
<dbReference type="GO" id="GO:0008270">
    <property type="term" value="F:zinc ion binding"/>
    <property type="evidence" value="ECO:0007669"/>
    <property type="project" value="UniProtKB-UniRule"/>
</dbReference>
<comment type="catalytic activity">
    <reaction evidence="7 9">
        <text>hydrogencarbonate + H(+) = CO2 + H2O</text>
        <dbReference type="Rhea" id="RHEA:10748"/>
        <dbReference type="ChEBI" id="CHEBI:15377"/>
        <dbReference type="ChEBI" id="CHEBI:15378"/>
        <dbReference type="ChEBI" id="CHEBI:16526"/>
        <dbReference type="ChEBI" id="CHEBI:17544"/>
        <dbReference type="EC" id="4.2.1.1"/>
    </reaction>
</comment>
<evidence type="ECO:0000256" key="5">
    <source>
        <dbReference type="ARBA" id="ARBA00022833"/>
    </source>
</evidence>
<evidence type="ECO:0000256" key="7">
    <source>
        <dbReference type="ARBA" id="ARBA00048348"/>
    </source>
</evidence>
<name>A0AAD7PHW9_QUISA</name>
<gene>
    <name evidence="10" type="ORF">O6P43_022719</name>
</gene>
<dbReference type="Pfam" id="PF00484">
    <property type="entry name" value="Pro_CA"/>
    <property type="match status" value="1"/>
</dbReference>
<dbReference type="FunFam" id="3.40.1050.10:FF:000003">
    <property type="entry name" value="Carbonic anhydrase"/>
    <property type="match status" value="1"/>
</dbReference>
<comment type="cofactor">
    <cofactor evidence="8">
        <name>Zn(2+)</name>
        <dbReference type="ChEBI" id="CHEBI:29105"/>
    </cofactor>
    <text evidence="8">Binds 1 zinc ion per subunit.</text>
</comment>
<dbReference type="Gene3D" id="3.40.1050.10">
    <property type="entry name" value="Carbonic anhydrase"/>
    <property type="match status" value="1"/>
</dbReference>
<sequence length="288" mass="32185">MYNFSESRKGVTMAKESSELAIEELKKLLIEKEDLNEVVAGKIENLIAELQFRPPHPFDPAVEKIIQGFTAFKFNKFDKNPGLYEQLAEGQSPKFLVFACSDSRVSPSYILNFEPGEAFVVRNIANLVPAFNQLRYSGVGAAIEYAVSVLGVENILVIGHSRCGGIKRLMTHPEDGEPPFDFIDDWVKIGLPAKAKVKREHGDAPLDEQLHICEKEAVNLSLVNLQTYPYVQRAIQEKSLALKGGYYDFVKGEFKLWKYESHITASITIPIPAVVPILPITPVVPIKK</sequence>
<comment type="similarity">
    <text evidence="2 9">Belongs to the beta-class carbonic anhydrase family.</text>
</comment>
<dbReference type="SUPFAM" id="SSF53056">
    <property type="entry name" value="beta-carbonic anhydrase, cab"/>
    <property type="match status" value="1"/>
</dbReference>
<comment type="function">
    <text evidence="1 9">Reversible hydration of carbon dioxide.</text>
</comment>
<evidence type="ECO:0000256" key="3">
    <source>
        <dbReference type="ARBA" id="ARBA00012925"/>
    </source>
</evidence>
<keyword evidence="6 9" id="KW-0456">Lyase</keyword>
<dbReference type="InterPro" id="IPR015892">
    <property type="entry name" value="Carbonic_anhydrase_CS"/>
</dbReference>
<dbReference type="EC" id="4.2.1.1" evidence="3 9"/>
<evidence type="ECO:0000256" key="2">
    <source>
        <dbReference type="ARBA" id="ARBA00006217"/>
    </source>
</evidence>
<organism evidence="10 11">
    <name type="scientific">Quillaja saponaria</name>
    <name type="common">Soap bark tree</name>
    <dbReference type="NCBI Taxonomy" id="32244"/>
    <lineage>
        <taxon>Eukaryota</taxon>
        <taxon>Viridiplantae</taxon>
        <taxon>Streptophyta</taxon>
        <taxon>Embryophyta</taxon>
        <taxon>Tracheophyta</taxon>
        <taxon>Spermatophyta</taxon>
        <taxon>Magnoliopsida</taxon>
        <taxon>eudicotyledons</taxon>
        <taxon>Gunneridae</taxon>
        <taxon>Pentapetalae</taxon>
        <taxon>rosids</taxon>
        <taxon>fabids</taxon>
        <taxon>Fabales</taxon>
        <taxon>Quillajaceae</taxon>
        <taxon>Quillaja</taxon>
    </lineage>
</organism>
<feature type="binding site" evidence="8">
    <location>
        <position position="163"/>
    </location>
    <ligand>
        <name>Zn(2+)</name>
        <dbReference type="ChEBI" id="CHEBI:29105"/>
    </ligand>
</feature>
<dbReference type="SMART" id="SM00947">
    <property type="entry name" value="Pro_CA"/>
    <property type="match status" value="1"/>
</dbReference>
<reference evidence="10" key="1">
    <citation type="journal article" date="2023" name="Science">
        <title>Elucidation of the pathway for biosynthesis of saponin adjuvants from the soapbark tree.</title>
        <authorList>
            <person name="Reed J."/>
            <person name="Orme A."/>
            <person name="El-Demerdash A."/>
            <person name="Owen C."/>
            <person name="Martin L.B.B."/>
            <person name="Misra R.C."/>
            <person name="Kikuchi S."/>
            <person name="Rejzek M."/>
            <person name="Martin A.C."/>
            <person name="Harkess A."/>
            <person name="Leebens-Mack J."/>
            <person name="Louveau T."/>
            <person name="Stephenson M.J."/>
            <person name="Osbourn A."/>
        </authorList>
    </citation>
    <scope>NUCLEOTIDE SEQUENCE</scope>
    <source>
        <strain evidence="10">S10</strain>
    </source>
</reference>
<dbReference type="GO" id="GO:0015976">
    <property type="term" value="P:carbon utilization"/>
    <property type="evidence" value="ECO:0007669"/>
    <property type="project" value="InterPro"/>
</dbReference>
<dbReference type="InterPro" id="IPR045066">
    <property type="entry name" value="Beta_CA_cladeB"/>
</dbReference>
<feature type="binding site" evidence="8">
    <location>
        <position position="102"/>
    </location>
    <ligand>
        <name>Zn(2+)</name>
        <dbReference type="ChEBI" id="CHEBI:29105"/>
    </ligand>
</feature>
<dbReference type="GO" id="GO:0004089">
    <property type="term" value="F:carbonate dehydratase activity"/>
    <property type="evidence" value="ECO:0007669"/>
    <property type="project" value="UniProtKB-UniRule"/>
</dbReference>
<evidence type="ECO:0000256" key="1">
    <source>
        <dbReference type="ARBA" id="ARBA00002904"/>
    </source>
</evidence>
<comment type="caution">
    <text evidence="10">The sequence shown here is derived from an EMBL/GenBank/DDBJ whole genome shotgun (WGS) entry which is preliminary data.</text>
</comment>
<dbReference type="AlphaFoldDB" id="A0AAD7PHW9"/>
<dbReference type="PROSITE" id="PS00704">
    <property type="entry name" value="PROK_CO2_ANHYDRASE_1"/>
    <property type="match status" value="1"/>
</dbReference>
<dbReference type="EMBL" id="JARAOO010000009">
    <property type="protein sequence ID" value="KAJ7956248.1"/>
    <property type="molecule type" value="Genomic_DNA"/>
</dbReference>
<evidence type="ECO:0000256" key="4">
    <source>
        <dbReference type="ARBA" id="ARBA00022799"/>
    </source>
</evidence>
<accession>A0AAD7PHW9</accession>
<evidence type="ECO:0000256" key="8">
    <source>
        <dbReference type="PIRSR" id="PIRSR601765-1"/>
    </source>
</evidence>
<protein>
    <recommendedName>
        <fullName evidence="3 9">Carbonic anhydrase</fullName>
        <ecNumber evidence="3 9">4.2.1.1</ecNumber>
    </recommendedName>
    <alternativeName>
        <fullName evidence="9">Carbonate dehydratase</fullName>
    </alternativeName>
</protein>
<keyword evidence="11" id="KW-1185">Reference proteome</keyword>
<keyword evidence="5 8" id="KW-0862">Zinc</keyword>
<dbReference type="PROSITE" id="PS00705">
    <property type="entry name" value="PROK_CO2_ANHYDRASE_2"/>
    <property type="match status" value="1"/>
</dbReference>
<dbReference type="PANTHER" id="PTHR11002:SF45">
    <property type="entry name" value="CARBONIC ANHYDRASE"/>
    <property type="match status" value="1"/>
</dbReference>
<feature type="binding site" evidence="8">
    <location>
        <position position="160"/>
    </location>
    <ligand>
        <name>Zn(2+)</name>
        <dbReference type="ChEBI" id="CHEBI:29105"/>
    </ligand>
</feature>
<evidence type="ECO:0000256" key="6">
    <source>
        <dbReference type="ARBA" id="ARBA00023239"/>
    </source>
</evidence>
<dbReference type="Proteomes" id="UP001163823">
    <property type="component" value="Chromosome 9"/>
</dbReference>